<proteinExistence type="predicted"/>
<dbReference type="PATRIC" id="fig|1144316.3.peg.1058"/>
<name>J2T898_9FLAO</name>
<dbReference type="EMBL" id="AKJY01000014">
    <property type="protein sequence ID" value="EJL74312.1"/>
    <property type="molecule type" value="Genomic_DNA"/>
</dbReference>
<protein>
    <submittedName>
        <fullName evidence="1">Uncharacterized protein</fullName>
    </submittedName>
</protein>
<reference evidence="1 2" key="1">
    <citation type="journal article" date="2012" name="J. Bacteriol.">
        <title>Twenty-one genome sequences from Pseudomonas species and 19 genome sequences from diverse bacteria isolated from the rhizosphere and endosphere of Populus deltoides.</title>
        <authorList>
            <person name="Brown S.D."/>
            <person name="Utturkar S.M."/>
            <person name="Klingeman D.M."/>
            <person name="Johnson C.M."/>
            <person name="Martin S.L."/>
            <person name="Land M.L."/>
            <person name="Lu T.Y."/>
            <person name="Schadt C.W."/>
            <person name="Doktycz M.J."/>
            <person name="Pelletier D.A."/>
        </authorList>
    </citation>
    <scope>NUCLEOTIDE SEQUENCE [LARGE SCALE GENOMIC DNA]</scope>
    <source>
        <strain evidence="1 2">CF314</strain>
    </source>
</reference>
<sequence length="52" mass="5895">MLFVYLIDSKNSLKLKITKDKVLKFSPTLADKMALNTSIHTIDDIVTSLKEL</sequence>
<gene>
    <name evidence="1" type="ORF">PMI13_01050</name>
</gene>
<evidence type="ECO:0000313" key="1">
    <source>
        <dbReference type="EMBL" id="EJL74312.1"/>
    </source>
</evidence>
<organism evidence="1 2">
    <name type="scientific">Chryseobacterium populi</name>
    <dbReference type="NCBI Taxonomy" id="1144316"/>
    <lineage>
        <taxon>Bacteria</taxon>
        <taxon>Pseudomonadati</taxon>
        <taxon>Bacteroidota</taxon>
        <taxon>Flavobacteriia</taxon>
        <taxon>Flavobacteriales</taxon>
        <taxon>Weeksellaceae</taxon>
        <taxon>Chryseobacterium group</taxon>
        <taxon>Chryseobacterium</taxon>
    </lineage>
</organism>
<dbReference type="Proteomes" id="UP000007509">
    <property type="component" value="Unassembled WGS sequence"/>
</dbReference>
<comment type="caution">
    <text evidence="1">The sequence shown here is derived from an EMBL/GenBank/DDBJ whole genome shotgun (WGS) entry which is preliminary data.</text>
</comment>
<accession>J2T898</accession>
<keyword evidence="2" id="KW-1185">Reference proteome</keyword>
<evidence type="ECO:0000313" key="2">
    <source>
        <dbReference type="Proteomes" id="UP000007509"/>
    </source>
</evidence>
<dbReference type="AlphaFoldDB" id="J2T898"/>